<evidence type="ECO:0000313" key="9">
    <source>
        <dbReference type="Proteomes" id="UP000033608"/>
    </source>
</evidence>
<dbReference type="InterPro" id="IPR011701">
    <property type="entry name" value="MFS"/>
</dbReference>
<dbReference type="InterPro" id="IPR036259">
    <property type="entry name" value="MFS_trans_sf"/>
</dbReference>
<comment type="subcellular location">
    <subcellularLocation>
        <location evidence="1">Membrane</location>
        <topology evidence="1">Multi-pass membrane protein</topology>
    </subcellularLocation>
</comment>
<dbReference type="AlphaFoldDB" id="A0A0F5LAC8"/>
<dbReference type="Gene3D" id="1.20.1250.20">
    <property type="entry name" value="MFS general substrate transporter like domains"/>
    <property type="match status" value="1"/>
</dbReference>
<feature type="transmembrane region" description="Helical" evidence="5">
    <location>
        <begin position="38"/>
        <end position="59"/>
    </location>
</feature>
<evidence type="ECO:0000256" key="2">
    <source>
        <dbReference type="ARBA" id="ARBA00022692"/>
    </source>
</evidence>
<feature type="transmembrane region" description="Helical" evidence="5">
    <location>
        <begin position="295"/>
        <end position="317"/>
    </location>
</feature>
<dbReference type="PROSITE" id="PS50850">
    <property type="entry name" value="MFS"/>
    <property type="match status" value="1"/>
</dbReference>
<protein>
    <submittedName>
        <fullName evidence="8">Fucose permease</fullName>
    </submittedName>
    <submittedName>
        <fullName evidence="7">Membrane protein</fullName>
    </submittedName>
</protein>
<gene>
    <name evidence="8" type="ORF">SAMN02745223_02277</name>
    <name evidence="7" type="ORF">VW29_17440</name>
</gene>
<feature type="transmembrane region" description="Helical" evidence="5">
    <location>
        <begin position="329"/>
        <end position="350"/>
    </location>
</feature>
<evidence type="ECO:0000256" key="5">
    <source>
        <dbReference type="SAM" id="Phobius"/>
    </source>
</evidence>
<dbReference type="RefSeq" id="WP_046136555.1">
    <property type="nucleotide sequence ID" value="NZ_FQVC01000006.1"/>
</dbReference>
<sequence>MNRLSVQRLTMLVFFLQPVAFGSWLPRIPDIQHGLGLGPAGLALALLGLPCGTLLTLPFAGPLVGKIGPRMAILAGYVLYALAVSLPAFAGNPTLLFIGLMLAGSTISFLELGLNVQADKVEKASGKLIMSTSHGFWSLGIMTGSLIGSGLAYLGMPAQWAILLVAAITLPIALLAASALPDYGAEPSHVETGQRSAWSLPSWALLGICFFVFGITMTEGAMADWSAVFLRETFGADGGAAGLGYSVFAGMVALGRFGGDWLKQRLGAVLLARICGSLALLGIAILLVAPNTPLALLGFAVVGIGASVAFPLAVTAAASLTDRSSSANVAILSFIALLGFLIGPPIIGFIAEHLDIRLGLAALLPVLGISLALTGMLGQRPVRKPTHNPEAEVPGVM</sequence>
<keyword evidence="4 5" id="KW-0472">Membrane</keyword>
<feature type="transmembrane region" description="Helical" evidence="5">
    <location>
        <begin position="238"/>
        <end position="258"/>
    </location>
</feature>
<feature type="transmembrane region" description="Helical" evidence="5">
    <location>
        <begin position="200"/>
        <end position="218"/>
    </location>
</feature>
<feature type="transmembrane region" description="Helical" evidence="5">
    <location>
        <begin position="95"/>
        <end position="114"/>
    </location>
</feature>
<reference evidence="8 10" key="2">
    <citation type="submission" date="2016-11" db="EMBL/GenBank/DDBJ databases">
        <authorList>
            <person name="Jaros S."/>
            <person name="Januszkiewicz K."/>
            <person name="Wedrychowicz H."/>
        </authorList>
    </citation>
    <scope>NUCLEOTIDE SEQUENCE [LARGE SCALE GENOMIC DNA]</scope>
    <source>
        <strain evidence="8 10">DSM 17137</strain>
    </source>
</reference>
<feature type="transmembrane region" description="Helical" evidence="5">
    <location>
        <begin position="270"/>
        <end position="289"/>
    </location>
</feature>
<proteinExistence type="predicted"/>
<feature type="domain" description="Major facilitator superfamily (MFS) profile" evidence="6">
    <location>
        <begin position="6"/>
        <end position="380"/>
    </location>
</feature>
<feature type="transmembrane region" description="Helical" evidence="5">
    <location>
        <begin position="71"/>
        <end position="89"/>
    </location>
</feature>
<dbReference type="InterPro" id="IPR020846">
    <property type="entry name" value="MFS_dom"/>
</dbReference>
<keyword evidence="9" id="KW-1185">Reference proteome</keyword>
<accession>A0A0F5LAC8</accession>
<feature type="transmembrane region" description="Helical" evidence="5">
    <location>
        <begin position="356"/>
        <end position="377"/>
    </location>
</feature>
<evidence type="ECO:0000313" key="10">
    <source>
        <dbReference type="Proteomes" id="UP000184533"/>
    </source>
</evidence>
<dbReference type="EMBL" id="FQVC01000006">
    <property type="protein sequence ID" value="SHF30316.1"/>
    <property type="molecule type" value="Genomic_DNA"/>
</dbReference>
<feature type="transmembrane region" description="Helical" evidence="5">
    <location>
        <begin position="160"/>
        <end position="180"/>
    </location>
</feature>
<evidence type="ECO:0000256" key="3">
    <source>
        <dbReference type="ARBA" id="ARBA00022989"/>
    </source>
</evidence>
<name>A0A0F5LAC8_9HYPH</name>
<evidence type="ECO:0000259" key="6">
    <source>
        <dbReference type="PROSITE" id="PS50850"/>
    </source>
</evidence>
<dbReference type="Proteomes" id="UP000184533">
    <property type="component" value="Unassembled WGS sequence"/>
</dbReference>
<dbReference type="PANTHER" id="PTHR23514:SF13">
    <property type="entry name" value="INNER MEMBRANE PROTEIN YBJJ"/>
    <property type="match status" value="1"/>
</dbReference>
<dbReference type="CDD" id="cd17393">
    <property type="entry name" value="MFS_MosC_like"/>
    <property type="match status" value="1"/>
</dbReference>
<keyword evidence="3 5" id="KW-1133">Transmembrane helix</keyword>
<keyword evidence="2 5" id="KW-0812">Transmembrane</keyword>
<dbReference type="Pfam" id="PF07690">
    <property type="entry name" value="MFS_1"/>
    <property type="match status" value="1"/>
</dbReference>
<evidence type="ECO:0000256" key="4">
    <source>
        <dbReference type="ARBA" id="ARBA00023136"/>
    </source>
</evidence>
<dbReference type="PATRIC" id="fig|1121477.3.peg.238"/>
<dbReference type="Proteomes" id="UP000033608">
    <property type="component" value="Unassembled WGS sequence"/>
</dbReference>
<evidence type="ECO:0000256" key="1">
    <source>
        <dbReference type="ARBA" id="ARBA00004141"/>
    </source>
</evidence>
<organism evidence="7 9">
    <name type="scientific">Devosia limi DSM 17137</name>
    <dbReference type="NCBI Taxonomy" id="1121477"/>
    <lineage>
        <taxon>Bacteria</taxon>
        <taxon>Pseudomonadati</taxon>
        <taxon>Pseudomonadota</taxon>
        <taxon>Alphaproteobacteria</taxon>
        <taxon>Hyphomicrobiales</taxon>
        <taxon>Devosiaceae</taxon>
        <taxon>Devosia</taxon>
    </lineage>
</organism>
<dbReference type="STRING" id="1121477.SAMN02745223_02277"/>
<dbReference type="GO" id="GO:0016020">
    <property type="term" value="C:membrane"/>
    <property type="evidence" value="ECO:0007669"/>
    <property type="project" value="UniProtKB-SubCell"/>
</dbReference>
<dbReference type="EMBL" id="LAJF01000112">
    <property type="protein sequence ID" value="KKB79351.1"/>
    <property type="molecule type" value="Genomic_DNA"/>
</dbReference>
<evidence type="ECO:0000313" key="8">
    <source>
        <dbReference type="EMBL" id="SHF30316.1"/>
    </source>
</evidence>
<reference evidence="7 9" key="1">
    <citation type="submission" date="2015-03" db="EMBL/GenBank/DDBJ databases">
        <authorList>
            <person name="Hassan Y.I."/>
            <person name="Lepp D."/>
            <person name="Zhou T."/>
        </authorList>
    </citation>
    <scope>NUCLEOTIDE SEQUENCE [LARGE SCALE GENOMIC DNA]</scope>
    <source>
        <strain evidence="7 9">DSM 17137</strain>
    </source>
</reference>
<evidence type="ECO:0000313" key="7">
    <source>
        <dbReference type="EMBL" id="KKB79351.1"/>
    </source>
</evidence>
<dbReference type="SUPFAM" id="SSF103473">
    <property type="entry name" value="MFS general substrate transporter"/>
    <property type="match status" value="1"/>
</dbReference>
<feature type="transmembrane region" description="Helical" evidence="5">
    <location>
        <begin position="135"/>
        <end position="154"/>
    </location>
</feature>
<dbReference type="InterPro" id="IPR051788">
    <property type="entry name" value="MFS_Transporter"/>
</dbReference>
<dbReference type="GO" id="GO:0022857">
    <property type="term" value="F:transmembrane transporter activity"/>
    <property type="evidence" value="ECO:0007669"/>
    <property type="project" value="InterPro"/>
</dbReference>
<dbReference type="PANTHER" id="PTHR23514">
    <property type="entry name" value="BYPASS OF STOP CODON PROTEIN 6"/>
    <property type="match status" value="1"/>
</dbReference>